<dbReference type="SMART" id="SM00575">
    <property type="entry name" value="ZnF_PMZ"/>
    <property type="match status" value="1"/>
</dbReference>
<dbReference type="GO" id="GO:0008270">
    <property type="term" value="F:zinc ion binding"/>
    <property type="evidence" value="ECO:0007669"/>
    <property type="project" value="UniProtKB-KW"/>
</dbReference>
<dbReference type="AlphaFoldDB" id="F2CY46"/>
<sequence length="1001" mass="114387">MVGQCTYPPVPSRFLVQICNIQAPLVQSSPAALALSVLADLRVPSMDQPSDAAHDPPQARLSSSMDQPSEAAHQPPQSLTELLLSFSVIPSIDPIPCSRHEDQEEDSQADLGEEEWGMGEGREDEMGCSDPGQEVVSTREDERSFYVYCEETRCASEAGTVVQIISEEMSPPPDCQLPAVPEATTEVAKEQPADEQVPWKTRFRHGQIPDHREPKHGRVPALEKAMRTYADRKSGHVVAPEIGREFDSLAEAFDFYNLYSWEIGFGIRYGQCRRNAQKSRTVQDFVCGCVGKPRKENTSSLASNCQALIRLFRTRDNGWYIHEFRPDHNHHLSSSCGEKVHWPSHRAIDTHTKDIVKHPRSNNIGITKVFSVIGSFFGSMENVPFNKRSLNYLCKRMNWEIAEDDIRKTVELLSELKKKDPMFADSVLVDSDSKIQALMWTNGRSRYQYSTFGDAITFDTTYRTNQYDMPFGLFVGVNHHFQSIILGGVLMRNEKEETFDRVFKEFVSLMGGKAPLTILRCTPLYMIAKSHSRLLSTLFLYRLTLILETDQCRSVELAIANVLPGTKHRWCKWHVLRHAKETLGPAYTMNKELRDELHKILEYMPTVKEFEAAWQTLVQKYNLQEHPMMTQLYELRKKWAKPYFAGVFCARMTSTQRSESTDHMLKNFVPPGASMHMFIKHYQKLQFDRDAEENFAEKKSRLVSPVLKSGLPLERHAGKVYTPALFKLFQEACFKSASYYVENILVVNDTYCVTHLYADQREAWSKTSYNVKVQQPDNYLQCECGMYEHMGLLCCHAIRVMAQLRFTKIPERHIMRRWTKEVCEDLPEYLKIYKGRSPILGSTTFRHTALYTTALDIVRMGYSNPEAFEFAMSKLSDAMVGLKEKANGSDGKGLEDILDKEKIDMQQNINGKTVLKNSMIVESRKRDRGRPTNARCRPGYEVSQPRTKFCKNCRGKGHNSAKSPANGGANKKQRKEPRCGKCSLTGHIRTQCGRGWESFFR</sequence>
<evidence type="ECO:0000256" key="6">
    <source>
        <dbReference type="SAM" id="MobiDB-lite"/>
    </source>
</evidence>
<organism evidence="8">
    <name type="scientific">Hordeum vulgare subsp. vulgare</name>
    <name type="common">Domesticated barley</name>
    <dbReference type="NCBI Taxonomy" id="112509"/>
    <lineage>
        <taxon>Eukaryota</taxon>
        <taxon>Viridiplantae</taxon>
        <taxon>Streptophyta</taxon>
        <taxon>Embryophyta</taxon>
        <taxon>Tracheophyta</taxon>
        <taxon>Spermatophyta</taxon>
        <taxon>Magnoliopsida</taxon>
        <taxon>Liliopsida</taxon>
        <taxon>Poales</taxon>
        <taxon>Poaceae</taxon>
        <taxon>BOP clade</taxon>
        <taxon>Pooideae</taxon>
        <taxon>Triticodae</taxon>
        <taxon>Triticeae</taxon>
        <taxon>Hordeinae</taxon>
        <taxon>Hordeum</taxon>
    </lineage>
</organism>
<dbReference type="PANTHER" id="PTHR31669">
    <property type="entry name" value="PROTEIN FAR1-RELATED SEQUENCE 10-RELATED"/>
    <property type="match status" value="1"/>
</dbReference>
<evidence type="ECO:0000256" key="2">
    <source>
        <dbReference type="ARBA" id="ARBA00022723"/>
    </source>
</evidence>
<dbReference type="Pfam" id="PF10551">
    <property type="entry name" value="MULE"/>
    <property type="match status" value="1"/>
</dbReference>
<dbReference type="EMBL" id="AK356550">
    <property type="protein sequence ID" value="BAJ87767.1"/>
    <property type="molecule type" value="mRNA"/>
</dbReference>
<evidence type="ECO:0000256" key="3">
    <source>
        <dbReference type="ARBA" id="ARBA00022771"/>
    </source>
</evidence>
<dbReference type="InterPro" id="IPR004330">
    <property type="entry name" value="FAR1_DNA_bnd_dom"/>
</dbReference>
<dbReference type="InterPro" id="IPR007527">
    <property type="entry name" value="Znf_SWIM"/>
</dbReference>
<keyword evidence="3 5" id="KW-0863">Zinc-finger</keyword>
<feature type="region of interest" description="Disordered" evidence="6">
    <location>
        <begin position="46"/>
        <end position="76"/>
    </location>
</feature>
<keyword evidence="4" id="KW-0862">Zinc</keyword>
<dbReference type="InterPro" id="IPR018289">
    <property type="entry name" value="MULE_transposase_dom"/>
</dbReference>
<name>F2CY46_HORVV</name>
<evidence type="ECO:0000256" key="4">
    <source>
        <dbReference type="ARBA" id="ARBA00022833"/>
    </source>
</evidence>
<dbReference type="InterPro" id="IPR031052">
    <property type="entry name" value="FHY3/FAR1"/>
</dbReference>
<dbReference type="Pfam" id="PF04434">
    <property type="entry name" value="SWIM"/>
    <property type="match status" value="1"/>
</dbReference>
<dbReference type="Pfam" id="PF03101">
    <property type="entry name" value="FAR1"/>
    <property type="match status" value="1"/>
</dbReference>
<feature type="domain" description="SWIM-type" evidence="7">
    <location>
        <begin position="769"/>
        <end position="805"/>
    </location>
</feature>
<dbReference type="GO" id="GO:0006355">
    <property type="term" value="P:regulation of DNA-templated transcription"/>
    <property type="evidence" value="ECO:0007669"/>
    <property type="project" value="InterPro"/>
</dbReference>
<evidence type="ECO:0000259" key="7">
    <source>
        <dbReference type="PROSITE" id="PS50966"/>
    </source>
</evidence>
<comment type="similarity">
    <text evidence="1">Belongs to the FHY3/FAR1 family.</text>
</comment>
<evidence type="ECO:0000256" key="1">
    <source>
        <dbReference type="ARBA" id="ARBA00005889"/>
    </source>
</evidence>
<evidence type="ECO:0000256" key="5">
    <source>
        <dbReference type="PROSITE-ProRule" id="PRU00325"/>
    </source>
</evidence>
<feature type="region of interest" description="Disordered" evidence="6">
    <location>
        <begin position="953"/>
        <end position="979"/>
    </location>
</feature>
<dbReference type="PROSITE" id="PS50966">
    <property type="entry name" value="ZF_SWIM"/>
    <property type="match status" value="1"/>
</dbReference>
<proteinExistence type="evidence at transcript level"/>
<evidence type="ECO:0000313" key="8">
    <source>
        <dbReference type="EMBL" id="BAJ87767.1"/>
    </source>
</evidence>
<accession>F2CY46</accession>
<keyword evidence="2" id="KW-0479">Metal-binding</keyword>
<reference evidence="8" key="1">
    <citation type="journal article" date="2011" name="Plant Physiol.">
        <title>Comprehensive sequence analysis of 24,783 barley full-length cDNAs derived from 12 clone libraries.</title>
        <authorList>
            <person name="Matsumoto T."/>
            <person name="Tanaka T."/>
            <person name="Sakai H."/>
            <person name="Amano N."/>
            <person name="Kanamori H."/>
            <person name="Kurita K."/>
            <person name="Kikuta A."/>
            <person name="Kamiya K."/>
            <person name="Yamamoto M."/>
            <person name="Ikawa H."/>
            <person name="Fujii N."/>
            <person name="Hori K."/>
            <person name="Itoh T."/>
            <person name="Sato K."/>
        </authorList>
    </citation>
    <scope>NUCLEOTIDE SEQUENCE</scope>
    <source>
        <tissue evidence="8">Shoot</tissue>
    </source>
</reference>
<dbReference type="InterPro" id="IPR006564">
    <property type="entry name" value="Znf_PMZ"/>
</dbReference>
<protein>
    <submittedName>
        <fullName evidence="8">Predicted protein</fullName>
    </submittedName>
</protein>
<dbReference type="PANTHER" id="PTHR31669:SF307">
    <property type="entry name" value="PROTEIN FAR1-RELATED SEQUENCE"/>
    <property type="match status" value="1"/>
</dbReference>